<dbReference type="InterPro" id="IPR050743">
    <property type="entry name" value="2-oxoacid_DH_E2_comp"/>
</dbReference>
<dbReference type="SUPFAM" id="SSF52777">
    <property type="entry name" value="CoA-dependent acyltransferases"/>
    <property type="match status" value="1"/>
</dbReference>
<evidence type="ECO:0000259" key="11">
    <source>
        <dbReference type="PROSITE" id="PS50968"/>
    </source>
</evidence>
<dbReference type="EC" id="2.3.1.-" evidence="10"/>
<dbReference type="FunFam" id="3.30.559.10:FF:000007">
    <property type="entry name" value="Dihydrolipoamide acetyltransferase component of pyruvate dehydrogenase complex"/>
    <property type="match status" value="1"/>
</dbReference>
<dbReference type="InParanoid" id="A0A3N4KWK4"/>
<keyword evidence="7" id="KW-0496">Mitochondrion</keyword>
<evidence type="ECO:0000256" key="2">
    <source>
        <dbReference type="ARBA" id="ARBA00004305"/>
    </source>
</evidence>
<gene>
    <name evidence="13" type="ORF">P167DRAFT_552208</name>
</gene>
<organism evidence="13 14">
    <name type="scientific">Morchella conica CCBAS932</name>
    <dbReference type="NCBI Taxonomy" id="1392247"/>
    <lineage>
        <taxon>Eukaryota</taxon>
        <taxon>Fungi</taxon>
        <taxon>Dikarya</taxon>
        <taxon>Ascomycota</taxon>
        <taxon>Pezizomycotina</taxon>
        <taxon>Pezizomycetes</taxon>
        <taxon>Pezizales</taxon>
        <taxon>Morchellaceae</taxon>
        <taxon>Morchella</taxon>
    </lineage>
</organism>
<dbReference type="InterPro" id="IPR003016">
    <property type="entry name" value="2-oxoA_DH_lipoyl-BS"/>
</dbReference>
<evidence type="ECO:0000256" key="6">
    <source>
        <dbReference type="ARBA" id="ARBA00022946"/>
    </source>
</evidence>
<comment type="subcellular location">
    <subcellularLocation>
        <location evidence="2">Mitochondrion matrix</location>
    </subcellularLocation>
</comment>
<name>A0A3N4KWK4_9PEZI</name>
<dbReference type="AlphaFoldDB" id="A0A3N4KWK4"/>
<evidence type="ECO:0000256" key="10">
    <source>
        <dbReference type="RuleBase" id="RU003423"/>
    </source>
</evidence>
<evidence type="ECO:0000256" key="4">
    <source>
        <dbReference type="ARBA" id="ARBA00022679"/>
    </source>
</evidence>
<comment type="similarity">
    <text evidence="3 10">Belongs to the 2-oxoacid dehydrogenase family.</text>
</comment>
<evidence type="ECO:0000313" key="13">
    <source>
        <dbReference type="EMBL" id="RPB14936.1"/>
    </source>
</evidence>
<dbReference type="SUPFAM" id="SSF51230">
    <property type="entry name" value="Single hybrid motif"/>
    <property type="match status" value="1"/>
</dbReference>
<dbReference type="Gene3D" id="3.30.559.10">
    <property type="entry name" value="Chloramphenicol acetyltransferase-like domain"/>
    <property type="match status" value="1"/>
</dbReference>
<feature type="domain" description="Lipoyl-binding" evidence="11">
    <location>
        <begin position="6"/>
        <end position="81"/>
    </location>
</feature>
<dbReference type="GO" id="GO:0016407">
    <property type="term" value="F:acetyltransferase activity"/>
    <property type="evidence" value="ECO:0007669"/>
    <property type="project" value="TreeGrafter"/>
</dbReference>
<comment type="catalytic activity">
    <reaction evidence="9">
        <text>N(6)-[(R)-dihydrolipoyl]-L-lysyl-[protein] + 2-methylpropanoyl-CoA = N(6)-[(R)-S(8)-2-methylpropanoyldihydrolipoyl]-L-lysyl-[protein] + CoA</text>
        <dbReference type="Rhea" id="RHEA:18865"/>
        <dbReference type="Rhea" id="RHEA-COMP:10475"/>
        <dbReference type="Rhea" id="RHEA-COMP:10497"/>
        <dbReference type="ChEBI" id="CHEBI:57287"/>
        <dbReference type="ChEBI" id="CHEBI:57338"/>
        <dbReference type="ChEBI" id="CHEBI:83100"/>
        <dbReference type="ChEBI" id="CHEBI:83142"/>
        <dbReference type="EC" id="2.3.1.168"/>
    </reaction>
    <physiologicalReaction direction="left-to-right" evidence="9">
        <dbReference type="Rhea" id="RHEA:18866"/>
    </physiologicalReaction>
</comment>
<dbReference type="GO" id="GO:0031405">
    <property type="term" value="F:lipoic acid binding"/>
    <property type="evidence" value="ECO:0007669"/>
    <property type="project" value="TreeGrafter"/>
</dbReference>
<dbReference type="InterPro" id="IPR000089">
    <property type="entry name" value="Biotin_lipoyl"/>
</dbReference>
<dbReference type="InterPro" id="IPR011053">
    <property type="entry name" value="Single_hybrid_motif"/>
</dbReference>
<dbReference type="InterPro" id="IPR001078">
    <property type="entry name" value="2-oxoacid_DH_actylTfrase"/>
</dbReference>
<reference evidence="13 14" key="1">
    <citation type="journal article" date="2018" name="Nat. Ecol. Evol.">
        <title>Pezizomycetes genomes reveal the molecular basis of ectomycorrhizal truffle lifestyle.</title>
        <authorList>
            <person name="Murat C."/>
            <person name="Payen T."/>
            <person name="Noel B."/>
            <person name="Kuo A."/>
            <person name="Morin E."/>
            <person name="Chen J."/>
            <person name="Kohler A."/>
            <person name="Krizsan K."/>
            <person name="Balestrini R."/>
            <person name="Da Silva C."/>
            <person name="Montanini B."/>
            <person name="Hainaut M."/>
            <person name="Levati E."/>
            <person name="Barry K.W."/>
            <person name="Belfiori B."/>
            <person name="Cichocki N."/>
            <person name="Clum A."/>
            <person name="Dockter R.B."/>
            <person name="Fauchery L."/>
            <person name="Guy J."/>
            <person name="Iotti M."/>
            <person name="Le Tacon F."/>
            <person name="Lindquist E.A."/>
            <person name="Lipzen A."/>
            <person name="Malagnac F."/>
            <person name="Mello A."/>
            <person name="Molinier V."/>
            <person name="Miyauchi S."/>
            <person name="Poulain J."/>
            <person name="Riccioni C."/>
            <person name="Rubini A."/>
            <person name="Sitrit Y."/>
            <person name="Splivallo R."/>
            <person name="Traeger S."/>
            <person name="Wang M."/>
            <person name="Zifcakova L."/>
            <person name="Wipf D."/>
            <person name="Zambonelli A."/>
            <person name="Paolocci F."/>
            <person name="Nowrousian M."/>
            <person name="Ottonello S."/>
            <person name="Baldrian P."/>
            <person name="Spatafora J.W."/>
            <person name="Henrissat B."/>
            <person name="Nagy L.G."/>
            <person name="Aury J.M."/>
            <person name="Wincker P."/>
            <person name="Grigoriev I.V."/>
            <person name="Bonfante P."/>
            <person name="Martin F.M."/>
        </authorList>
    </citation>
    <scope>NUCLEOTIDE SEQUENCE [LARGE SCALE GENOMIC DNA]</scope>
    <source>
        <strain evidence="13 14">CCBAS932</strain>
    </source>
</reference>
<dbReference type="PANTHER" id="PTHR43178">
    <property type="entry name" value="DIHYDROLIPOAMIDE ACETYLTRANSFERASE COMPONENT OF PYRUVATE DEHYDROGENASE COMPLEX"/>
    <property type="match status" value="1"/>
</dbReference>
<keyword evidence="8 10" id="KW-0012">Acyltransferase</keyword>
<evidence type="ECO:0000256" key="9">
    <source>
        <dbReference type="ARBA" id="ARBA00051775"/>
    </source>
</evidence>
<dbReference type="InterPro" id="IPR036625">
    <property type="entry name" value="E3-bd_dom_sf"/>
</dbReference>
<sequence length="424" mass="45902">MGLQEVKPFLLADIGEGIRECEVIQWFVEAGARVEQFDKLCEVQSDKASVEITSRFDGVIKKLHYEAGDMAIVGKPLVDIDIPGEINDTSQLGSAELEAISETKTAEPQQSSHEAILTQPSGRHASLATPAVRHSAKEHGVDITQVSGTGKDGRVLKEDVVAFKKRRDSGELPPRPMADIPGTIPVAEEQKVALTPIQTMMFKTMTKSLSIPHFLYSDEIHLDPLVRARTAINTSLGKDSVVHKISYMPFIIKAVSQALESYPIINSRLDTDDEKPQLVLRPQHNIGVAMDTPIGLIVPNIKNVRSLSILEIAAELRRLQAAGAEGKLSPADLQGGTITLSNIGNIGGTVVAPVIVPSEVAILGMGRAQTVPAFDHKGTVVPKTIINFSWSADHRVVDGATMARMAALVKSFLEEPELMMARLK</sequence>
<keyword evidence="6" id="KW-0809">Transit peptide</keyword>
<evidence type="ECO:0000256" key="7">
    <source>
        <dbReference type="ARBA" id="ARBA00023128"/>
    </source>
</evidence>
<evidence type="ECO:0000256" key="3">
    <source>
        <dbReference type="ARBA" id="ARBA00007317"/>
    </source>
</evidence>
<dbReference type="PROSITE" id="PS51826">
    <property type="entry name" value="PSBD"/>
    <property type="match status" value="1"/>
</dbReference>
<dbReference type="GO" id="GO:0005759">
    <property type="term" value="C:mitochondrial matrix"/>
    <property type="evidence" value="ECO:0007669"/>
    <property type="project" value="UniProtKB-SubCell"/>
</dbReference>
<dbReference type="InterPro" id="IPR023213">
    <property type="entry name" value="CAT-like_dom_sf"/>
</dbReference>
<dbReference type="GO" id="GO:0045333">
    <property type="term" value="P:cellular respiration"/>
    <property type="evidence" value="ECO:0007669"/>
    <property type="project" value="UniProtKB-ARBA"/>
</dbReference>
<keyword evidence="14" id="KW-1185">Reference proteome</keyword>
<dbReference type="GO" id="GO:0043754">
    <property type="term" value="F:dihydrolipoamide branched chain acyltransferase activity"/>
    <property type="evidence" value="ECO:0007669"/>
    <property type="project" value="UniProtKB-EC"/>
</dbReference>
<feature type="domain" description="Peripheral subunit-binding (PSBD)" evidence="12">
    <location>
        <begin position="127"/>
        <end position="164"/>
    </location>
</feature>
<dbReference type="Proteomes" id="UP000277580">
    <property type="component" value="Unassembled WGS sequence"/>
</dbReference>
<protein>
    <recommendedName>
        <fullName evidence="10">Dihydrolipoamide acetyltransferase component of pyruvate dehydrogenase complex</fullName>
        <ecNumber evidence="10">2.3.1.-</ecNumber>
    </recommendedName>
</protein>
<evidence type="ECO:0000259" key="12">
    <source>
        <dbReference type="PROSITE" id="PS51826"/>
    </source>
</evidence>
<dbReference type="Pfam" id="PF02817">
    <property type="entry name" value="E3_binding"/>
    <property type="match status" value="1"/>
</dbReference>
<dbReference type="PANTHER" id="PTHR43178:SF5">
    <property type="entry name" value="LIPOAMIDE ACYLTRANSFERASE COMPONENT OF BRANCHED-CHAIN ALPHA-KETO ACID DEHYDROGENASE COMPLEX, MITOCHONDRIAL"/>
    <property type="match status" value="1"/>
</dbReference>
<dbReference type="Gene3D" id="4.10.320.10">
    <property type="entry name" value="E3-binding domain"/>
    <property type="match status" value="1"/>
</dbReference>
<evidence type="ECO:0000256" key="5">
    <source>
        <dbReference type="ARBA" id="ARBA00022823"/>
    </source>
</evidence>
<keyword evidence="4 10" id="KW-0808">Transferase</keyword>
<dbReference type="GO" id="GO:0005829">
    <property type="term" value="C:cytosol"/>
    <property type="evidence" value="ECO:0007669"/>
    <property type="project" value="UniProtKB-ARBA"/>
</dbReference>
<accession>A0A3N4KWK4</accession>
<dbReference type="Pfam" id="PF00198">
    <property type="entry name" value="2-oxoacid_dh"/>
    <property type="match status" value="1"/>
</dbReference>
<dbReference type="CDD" id="cd06849">
    <property type="entry name" value="lipoyl_domain"/>
    <property type="match status" value="1"/>
</dbReference>
<evidence type="ECO:0000256" key="8">
    <source>
        <dbReference type="ARBA" id="ARBA00023315"/>
    </source>
</evidence>
<proteinExistence type="inferred from homology"/>
<evidence type="ECO:0000313" key="14">
    <source>
        <dbReference type="Proteomes" id="UP000277580"/>
    </source>
</evidence>
<dbReference type="Gene3D" id="2.40.50.100">
    <property type="match status" value="1"/>
</dbReference>
<dbReference type="OrthoDB" id="15567at2759"/>
<dbReference type="STRING" id="1392247.A0A3N4KWK4"/>
<dbReference type="InterPro" id="IPR004167">
    <property type="entry name" value="PSBD"/>
</dbReference>
<dbReference type="FunFam" id="4.10.320.10:FF:000002">
    <property type="entry name" value="Dihydrolipoamide acetyltransferase component of pyruvate dehydrogenase complex"/>
    <property type="match status" value="1"/>
</dbReference>
<dbReference type="FunFam" id="2.40.50.100:FF:000013">
    <property type="entry name" value="Dihydrolipoamide acetyltransferase component of pyruvate dehydrogenase complex"/>
    <property type="match status" value="1"/>
</dbReference>
<dbReference type="SUPFAM" id="SSF47005">
    <property type="entry name" value="Peripheral subunit-binding domain of 2-oxo acid dehydrogenase complex"/>
    <property type="match status" value="1"/>
</dbReference>
<dbReference type="PROSITE" id="PS00189">
    <property type="entry name" value="LIPOYL"/>
    <property type="match status" value="1"/>
</dbReference>
<dbReference type="Pfam" id="PF00364">
    <property type="entry name" value="Biotin_lipoyl"/>
    <property type="match status" value="1"/>
</dbReference>
<evidence type="ECO:0000256" key="1">
    <source>
        <dbReference type="ARBA" id="ARBA00001938"/>
    </source>
</evidence>
<dbReference type="EMBL" id="ML119115">
    <property type="protein sequence ID" value="RPB14936.1"/>
    <property type="molecule type" value="Genomic_DNA"/>
</dbReference>
<comment type="cofactor">
    <cofactor evidence="1 10">
        <name>(R)-lipoate</name>
        <dbReference type="ChEBI" id="CHEBI:83088"/>
    </cofactor>
</comment>
<keyword evidence="5 10" id="KW-0450">Lipoyl</keyword>
<dbReference type="PROSITE" id="PS50968">
    <property type="entry name" value="BIOTINYL_LIPOYL"/>
    <property type="match status" value="1"/>
</dbReference>